<organism evidence="1 2">
    <name type="scientific">Enorma phocaeensis</name>
    <dbReference type="NCBI Taxonomy" id="1871019"/>
    <lineage>
        <taxon>Bacteria</taxon>
        <taxon>Bacillati</taxon>
        <taxon>Actinomycetota</taxon>
        <taxon>Coriobacteriia</taxon>
        <taxon>Coriobacteriales</taxon>
        <taxon>Coriobacteriaceae</taxon>
        <taxon>Enorma</taxon>
    </lineage>
</organism>
<reference evidence="1" key="2">
    <citation type="submission" date="2021-09" db="EMBL/GenBank/DDBJ databases">
        <authorList>
            <person name="Gilroy R."/>
        </authorList>
    </citation>
    <scope>NUCLEOTIDE SEQUENCE</scope>
    <source>
        <strain evidence="1">ChiHjej13B12-9602</strain>
    </source>
</reference>
<dbReference type="RefSeq" id="WP_273188510.1">
    <property type="nucleotide sequence ID" value="NZ_DYUZ01000005.1"/>
</dbReference>
<evidence type="ECO:0008006" key="3">
    <source>
        <dbReference type="Google" id="ProtNLM"/>
    </source>
</evidence>
<reference evidence="1" key="1">
    <citation type="journal article" date="2021" name="PeerJ">
        <title>Extensive microbial diversity within the chicken gut microbiome revealed by metagenomics and culture.</title>
        <authorList>
            <person name="Gilroy R."/>
            <person name="Ravi A."/>
            <person name="Getino M."/>
            <person name="Pursley I."/>
            <person name="Horton D.L."/>
            <person name="Alikhan N.F."/>
            <person name="Baker D."/>
            <person name="Gharbi K."/>
            <person name="Hall N."/>
            <person name="Watson M."/>
            <person name="Adriaenssens E.M."/>
            <person name="Foster-Nyarko E."/>
            <person name="Jarju S."/>
            <person name="Secka A."/>
            <person name="Antonio M."/>
            <person name="Oren A."/>
            <person name="Chaudhuri R.R."/>
            <person name="La Ragione R."/>
            <person name="Hildebrand F."/>
            <person name="Pallen M.J."/>
        </authorList>
    </citation>
    <scope>NUCLEOTIDE SEQUENCE</scope>
    <source>
        <strain evidence="1">ChiHjej13B12-9602</strain>
    </source>
</reference>
<evidence type="ECO:0000313" key="1">
    <source>
        <dbReference type="EMBL" id="HJG36360.1"/>
    </source>
</evidence>
<protein>
    <recommendedName>
        <fullName evidence="3">IS1 family transposase</fullName>
    </recommendedName>
</protein>
<dbReference type="Proteomes" id="UP000753256">
    <property type="component" value="Unassembled WGS sequence"/>
</dbReference>
<evidence type="ECO:0000313" key="2">
    <source>
        <dbReference type="Proteomes" id="UP000753256"/>
    </source>
</evidence>
<proteinExistence type="predicted"/>
<comment type="caution">
    <text evidence="1">The sequence shown here is derived from an EMBL/GenBank/DDBJ whole genome shotgun (WGS) entry which is preliminary data.</text>
</comment>
<name>A0A921IUD9_9ACTN</name>
<gene>
    <name evidence="1" type="ORF">K8V70_00620</name>
</gene>
<dbReference type="EMBL" id="DYUZ01000005">
    <property type="protein sequence ID" value="HJG36360.1"/>
    <property type="molecule type" value="Genomic_DNA"/>
</dbReference>
<accession>A0A921IUD9</accession>
<sequence>MVKNGTTKAGSVRFRCMRCGASSTRKIDNSAKLLTSFLAWLLSRKRQRDMPGGGRTFRRKTGRFWEIWPMPPKIERHGRVVYVDGIHLGRKAVMLIASDDAHVLGWYLARTENSRAWASLMGRIAAPEVVVSDGGDGFAKALKMDWQHFFRRFQEGQPRLVDVQ</sequence>
<dbReference type="AlphaFoldDB" id="A0A921IUD9"/>